<dbReference type="SUPFAM" id="SSF52922">
    <property type="entry name" value="TK C-terminal domain-like"/>
    <property type="match status" value="1"/>
</dbReference>
<evidence type="ECO:0000256" key="2">
    <source>
        <dbReference type="ARBA" id="ARBA00023002"/>
    </source>
</evidence>
<proteinExistence type="predicted"/>
<organism evidence="5">
    <name type="scientific">marine metagenome</name>
    <dbReference type="NCBI Taxonomy" id="408172"/>
    <lineage>
        <taxon>unclassified sequences</taxon>
        <taxon>metagenomes</taxon>
        <taxon>ecological metagenomes</taxon>
    </lineage>
</organism>
<gene>
    <name evidence="5" type="ORF">METZ01_LOCUS14960</name>
</gene>
<keyword evidence="3" id="KW-0786">Thiamine pyrophosphate</keyword>
<keyword evidence="2" id="KW-0560">Oxidoreductase</keyword>
<evidence type="ECO:0000313" key="5">
    <source>
        <dbReference type="EMBL" id="SUZ62106.1"/>
    </source>
</evidence>
<evidence type="ECO:0000256" key="3">
    <source>
        <dbReference type="ARBA" id="ARBA00023052"/>
    </source>
</evidence>
<reference evidence="5" key="1">
    <citation type="submission" date="2018-05" db="EMBL/GenBank/DDBJ databases">
        <authorList>
            <person name="Lanie J.A."/>
            <person name="Ng W.-L."/>
            <person name="Kazmierczak K.M."/>
            <person name="Andrzejewski T.M."/>
            <person name="Davidsen T.M."/>
            <person name="Wayne K.J."/>
            <person name="Tettelin H."/>
            <person name="Glass J.I."/>
            <person name="Rusch D."/>
            <person name="Podicherti R."/>
            <person name="Tsui H.-C.T."/>
            <person name="Winkler M.E."/>
        </authorList>
    </citation>
    <scope>NUCLEOTIDE SEQUENCE</scope>
</reference>
<dbReference type="GO" id="GO:0016491">
    <property type="term" value="F:oxidoreductase activity"/>
    <property type="evidence" value="ECO:0007669"/>
    <property type="project" value="UniProtKB-KW"/>
</dbReference>
<dbReference type="SUPFAM" id="SSF52518">
    <property type="entry name" value="Thiamin diphosphate-binding fold (THDP-binding)"/>
    <property type="match status" value="1"/>
</dbReference>
<sequence>MLQAINESLHAEMARDERVVVLGQDVGRNGGVFRATEGLFEKFGESRVVDTPLAEGMIAGAAVGLAMAGMVPVAEIQFLGFSYQAMHQVAGQIARLRYRSQGRFEPAITIRSPFGGGVRTPELHSDSLEGQLANLPGLKVVMPATASDAKGLLASAIRDPDPVLFLEPLRGYRGIRGDVPDGEHLVPLGQARTARVGDDLVVIAWSYQVEVACRVADSMAAEGLSVGVLDLRSLVPLDIAAIAGAVDHCGRAVVVEEAAQTGGFAGEVVATIVEECFWSLEAPVTRVSGFDVPYPVGMLEGAYVPDEARIATAVRRTLEMA</sequence>
<dbReference type="PANTHER" id="PTHR43257">
    <property type="entry name" value="PYRUVATE DEHYDROGENASE E1 COMPONENT BETA SUBUNIT"/>
    <property type="match status" value="1"/>
</dbReference>
<comment type="cofactor">
    <cofactor evidence="1">
        <name>thiamine diphosphate</name>
        <dbReference type="ChEBI" id="CHEBI:58937"/>
    </cofactor>
</comment>
<dbReference type="FunFam" id="3.40.50.920:FF:000001">
    <property type="entry name" value="Pyruvate dehydrogenase E1 beta subunit"/>
    <property type="match status" value="1"/>
</dbReference>
<dbReference type="SMART" id="SM00861">
    <property type="entry name" value="Transket_pyr"/>
    <property type="match status" value="1"/>
</dbReference>
<dbReference type="CDD" id="cd07036">
    <property type="entry name" value="TPP_PYR_E1-PDHc-beta_like"/>
    <property type="match status" value="1"/>
</dbReference>
<dbReference type="AlphaFoldDB" id="A0A381P581"/>
<dbReference type="InterPro" id="IPR029061">
    <property type="entry name" value="THDP-binding"/>
</dbReference>
<dbReference type="EMBL" id="UINC01000847">
    <property type="protein sequence ID" value="SUZ62106.1"/>
    <property type="molecule type" value="Genomic_DNA"/>
</dbReference>
<protein>
    <recommendedName>
        <fullName evidence="4">Transketolase-like pyrimidine-binding domain-containing protein</fullName>
    </recommendedName>
</protein>
<dbReference type="InterPro" id="IPR005475">
    <property type="entry name" value="Transketolase-like_Pyr-bd"/>
</dbReference>
<feature type="domain" description="Transketolase-like pyrimidine-binding" evidence="4">
    <location>
        <begin position="1"/>
        <end position="174"/>
    </location>
</feature>
<dbReference type="InterPro" id="IPR009014">
    <property type="entry name" value="Transketo_C/PFOR_II"/>
</dbReference>
<dbReference type="Pfam" id="PF02780">
    <property type="entry name" value="Transketolase_C"/>
    <property type="match status" value="1"/>
</dbReference>
<dbReference type="Gene3D" id="3.40.50.970">
    <property type="match status" value="1"/>
</dbReference>
<accession>A0A381P581</accession>
<dbReference type="Pfam" id="PF02779">
    <property type="entry name" value="Transket_pyr"/>
    <property type="match status" value="1"/>
</dbReference>
<dbReference type="Gene3D" id="3.40.50.920">
    <property type="match status" value="1"/>
</dbReference>
<dbReference type="PANTHER" id="PTHR43257:SF2">
    <property type="entry name" value="PYRUVATE DEHYDROGENASE E1 COMPONENT SUBUNIT BETA"/>
    <property type="match status" value="1"/>
</dbReference>
<dbReference type="InterPro" id="IPR033248">
    <property type="entry name" value="Transketolase_C"/>
</dbReference>
<evidence type="ECO:0000259" key="4">
    <source>
        <dbReference type="SMART" id="SM00861"/>
    </source>
</evidence>
<name>A0A381P581_9ZZZZ</name>
<evidence type="ECO:0000256" key="1">
    <source>
        <dbReference type="ARBA" id="ARBA00001964"/>
    </source>
</evidence>
<dbReference type="FunFam" id="3.40.50.970:FF:000001">
    <property type="entry name" value="Pyruvate dehydrogenase E1 beta subunit"/>
    <property type="match status" value="1"/>
</dbReference>